<evidence type="ECO:0000313" key="2">
    <source>
        <dbReference type="EMBL" id="UYF74983.1"/>
    </source>
</evidence>
<proteinExistence type="predicted"/>
<sequence>MASPKKASFWKNIRIAILLLILLVVLINNWRDQNQNWNRPIVVLLHPVNADGHASTSQYIQQLQLSQFVEVKSYLEQQSANYRQPIFVIMKIGRTLTAKPPRVPEESSILNVMWWSLKFRFYAWQQRKSEDQHASVTLYLNYYDPQYINQLKHSTALEKGRIGSVNLFASKKQDSQYNIVLTHELLHAFGATDKYDLQTGQPIYPIGYAKPEQQPHYPQKQAELMAGKIPVSDHENKMPEHLNQTILNHLTAQEVGWLK</sequence>
<reference evidence="2" key="1">
    <citation type="journal article" date="2022" name="J Glob Antimicrob Resist">
        <title>Comparative analysis of IMP-4- and OXA-58-containing plasmids of three carbapenemase-producing Acinetobacter ursingii strains in the Netherlands.</title>
        <authorList>
            <person name="Hendrickx A.P.A."/>
            <person name="Schade R.P."/>
            <person name="Landman F."/>
            <person name="Bosch T."/>
            <person name="Schouls L.M."/>
            <person name="van Dijk K."/>
        </authorList>
    </citation>
    <scope>NUCLEOTIDE SEQUENCE</scope>
    <source>
        <strain evidence="2">RIVM_C010761</strain>
    </source>
</reference>
<evidence type="ECO:0000256" key="1">
    <source>
        <dbReference type="SAM" id="Phobius"/>
    </source>
</evidence>
<protein>
    <submittedName>
        <fullName evidence="2">Uncharacterized protein</fullName>
    </submittedName>
</protein>
<dbReference type="EMBL" id="CP089044">
    <property type="protein sequence ID" value="UYF74983.1"/>
    <property type="molecule type" value="Genomic_DNA"/>
</dbReference>
<dbReference type="AlphaFoldDB" id="A0AA46S7R5"/>
<keyword evidence="1" id="KW-1133">Transmembrane helix</keyword>
<feature type="transmembrane region" description="Helical" evidence="1">
    <location>
        <begin position="12"/>
        <end position="30"/>
    </location>
</feature>
<accession>A0AA46S7R5</accession>
<dbReference type="Proteomes" id="UP001164081">
    <property type="component" value="Chromosome"/>
</dbReference>
<name>A0AA46S7R5_9GAMM</name>
<dbReference type="RefSeq" id="WP_263503597.1">
    <property type="nucleotide sequence ID" value="NZ_CP089044.1"/>
</dbReference>
<gene>
    <name evidence="2" type="ORF">LSO58_14380</name>
</gene>
<evidence type="ECO:0000313" key="3">
    <source>
        <dbReference type="Proteomes" id="UP001164081"/>
    </source>
</evidence>
<organism evidence="2 3">
    <name type="scientific">Acinetobacter ursingii</name>
    <dbReference type="NCBI Taxonomy" id="108980"/>
    <lineage>
        <taxon>Bacteria</taxon>
        <taxon>Pseudomonadati</taxon>
        <taxon>Pseudomonadota</taxon>
        <taxon>Gammaproteobacteria</taxon>
        <taxon>Moraxellales</taxon>
        <taxon>Moraxellaceae</taxon>
        <taxon>Acinetobacter</taxon>
    </lineage>
</organism>
<keyword evidence="1" id="KW-0812">Transmembrane</keyword>
<keyword evidence="1" id="KW-0472">Membrane</keyword>